<feature type="chain" id="PRO_5021234870" description="Integron" evidence="1">
    <location>
        <begin position="23"/>
        <end position="159"/>
    </location>
</feature>
<name>A0A502G3D6_9SPHN</name>
<reference evidence="2 3" key="1">
    <citation type="journal article" date="2019" name="Environ. Microbiol.">
        <title>Species interactions and distinct microbial communities in high Arctic permafrost affected cryosols are associated with the CH4 and CO2 gas fluxes.</title>
        <authorList>
            <person name="Altshuler I."/>
            <person name="Hamel J."/>
            <person name="Turney S."/>
            <person name="Magnuson E."/>
            <person name="Levesque R."/>
            <person name="Greer C."/>
            <person name="Whyte L.G."/>
        </authorList>
    </citation>
    <scope>NUCLEOTIDE SEQUENCE [LARGE SCALE GENOMIC DNA]</scope>
    <source>
        <strain evidence="2 3">E6.1</strain>
    </source>
</reference>
<evidence type="ECO:0000256" key="1">
    <source>
        <dbReference type="SAM" id="SignalP"/>
    </source>
</evidence>
<keyword evidence="3" id="KW-1185">Reference proteome</keyword>
<sequence>MKPIAASSRLLLALLLVGAPLAGCSRESAPDDDAAFYQSNAATLTPGVQPVRVGEGGPAFRACASVGQVVNLSPAGERYLAVRSAPFAEADEVGRLDDGAKMYLCSRSLDQRWQGVVVPPADAPTSDCGVTASLAGPRAYAGPCKSGWVLSGFVQPAAG</sequence>
<feature type="signal peptide" evidence="1">
    <location>
        <begin position="1"/>
        <end position="22"/>
    </location>
</feature>
<gene>
    <name evidence="2" type="ORF">EAH76_01770</name>
</gene>
<keyword evidence="1" id="KW-0732">Signal</keyword>
<proteinExistence type="predicted"/>
<dbReference type="EMBL" id="RCZC01000001">
    <property type="protein sequence ID" value="TPG56315.1"/>
    <property type="molecule type" value="Genomic_DNA"/>
</dbReference>
<dbReference type="RefSeq" id="WP_140847194.1">
    <property type="nucleotide sequence ID" value="NZ_RCZC01000001.1"/>
</dbReference>
<dbReference type="AlphaFoldDB" id="A0A502G3D6"/>
<accession>A0A502G3D6</accession>
<evidence type="ECO:0008006" key="4">
    <source>
        <dbReference type="Google" id="ProtNLM"/>
    </source>
</evidence>
<evidence type="ECO:0000313" key="2">
    <source>
        <dbReference type="EMBL" id="TPG56315.1"/>
    </source>
</evidence>
<comment type="caution">
    <text evidence="2">The sequence shown here is derived from an EMBL/GenBank/DDBJ whole genome shotgun (WGS) entry which is preliminary data.</text>
</comment>
<dbReference type="Proteomes" id="UP000319931">
    <property type="component" value="Unassembled WGS sequence"/>
</dbReference>
<protein>
    <recommendedName>
        <fullName evidence="4">Integron</fullName>
    </recommendedName>
</protein>
<dbReference type="OrthoDB" id="9816009at2"/>
<evidence type="ECO:0000313" key="3">
    <source>
        <dbReference type="Proteomes" id="UP000319931"/>
    </source>
</evidence>
<organism evidence="2 3">
    <name type="scientific">Sphingomonas glacialis</name>
    <dbReference type="NCBI Taxonomy" id="658225"/>
    <lineage>
        <taxon>Bacteria</taxon>
        <taxon>Pseudomonadati</taxon>
        <taxon>Pseudomonadota</taxon>
        <taxon>Alphaproteobacteria</taxon>
        <taxon>Sphingomonadales</taxon>
        <taxon>Sphingomonadaceae</taxon>
        <taxon>Sphingomonas</taxon>
    </lineage>
</organism>